<dbReference type="Proteomes" id="UP000591537">
    <property type="component" value="Unassembled WGS sequence"/>
</dbReference>
<reference evidence="1 2" key="1">
    <citation type="submission" date="2020-08" db="EMBL/GenBank/DDBJ databases">
        <title>Genomic Encyclopedia of Type Strains, Phase IV (KMG-IV): sequencing the most valuable type-strain genomes for metagenomic binning, comparative biology and taxonomic classification.</title>
        <authorList>
            <person name="Goeker M."/>
        </authorList>
    </citation>
    <scope>NUCLEOTIDE SEQUENCE [LARGE SCALE GENOMIC DNA]</scope>
    <source>
        <strain evidence="1 2">DSM 43350</strain>
    </source>
</reference>
<protein>
    <submittedName>
        <fullName evidence="1">Uncharacterized protein</fullName>
    </submittedName>
</protein>
<accession>A0A7W9TLA0</accession>
<keyword evidence="2" id="KW-1185">Reference proteome</keyword>
<evidence type="ECO:0000313" key="2">
    <source>
        <dbReference type="Proteomes" id="UP000591537"/>
    </source>
</evidence>
<dbReference type="EMBL" id="JACHGV010000020">
    <property type="protein sequence ID" value="MBB6081687.1"/>
    <property type="molecule type" value="Genomic_DNA"/>
</dbReference>
<dbReference type="RefSeq" id="WP_184567643.1">
    <property type="nucleotide sequence ID" value="NZ_BAAARS010000027.1"/>
</dbReference>
<evidence type="ECO:0000313" key="1">
    <source>
        <dbReference type="EMBL" id="MBB6081687.1"/>
    </source>
</evidence>
<sequence length="89" mass="9544">MTTGEGNTDLPVFKPESDVYTVYVKCTGKGKMTLVDRNAPDDDPSKIGCNGPTTHGRIYTDVVPQKLAVRTDGGTVHWTLAVVSGEHPV</sequence>
<dbReference type="AlphaFoldDB" id="A0A7W9TLA0"/>
<gene>
    <name evidence="1" type="ORF">HNR57_007638</name>
</gene>
<name>A0A7W9TLA0_9ACTN</name>
<organism evidence="1 2">
    <name type="scientific">Streptomyces paradoxus</name>
    <dbReference type="NCBI Taxonomy" id="66375"/>
    <lineage>
        <taxon>Bacteria</taxon>
        <taxon>Bacillati</taxon>
        <taxon>Actinomycetota</taxon>
        <taxon>Actinomycetes</taxon>
        <taxon>Kitasatosporales</taxon>
        <taxon>Streptomycetaceae</taxon>
        <taxon>Streptomyces</taxon>
    </lineage>
</organism>
<proteinExistence type="predicted"/>
<comment type="caution">
    <text evidence="1">The sequence shown here is derived from an EMBL/GenBank/DDBJ whole genome shotgun (WGS) entry which is preliminary data.</text>
</comment>